<evidence type="ECO:0000256" key="3">
    <source>
        <dbReference type="ARBA" id="ARBA00010918"/>
    </source>
</evidence>
<evidence type="ECO:0000256" key="2">
    <source>
        <dbReference type="ARBA" id="ARBA00004477"/>
    </source>
</evidence>
<protein>
    <recommendedName>
        <fullName evidence="15">Peptidase M28 domain-containing protein</fullName>
    </recommendedName>
</protein>
<name>A0A084STD0_9BACT</name>
<dbReference type="PANTHER" id="PTHR12147">
    <property type="entry name" value="METALLOPEPTIDASE M28 FAMILY MEMBER"/>
    <property type="match status" value="1"/>
</dbReference>
<dbReference type="EMBL" id="JPMI01000132">
    <property type="protein sequence ID" value="KFA91715.1"/>
    <property type="molecule type" value="Genomic_DNA"/>
</dbReference>
<keyword evidence="8" id="KW-0256">Endoplasmic reticulum</keyword>
<keyword evidence="10 14" id="KW-1133">Transmembrane helix</keyword>
<feature type="domain" description="Peptidase M28" evidence="15">
    <location>
        <begin position="142"/>
        <end position="332"/>
    </location>
</feature>
<proteinExistence type="inferred from homology"/>
<comment type="similarity">
    <text evidence="3">Belongs to the peptidase M28 family.</text>
</comment>
<feature type="transmembrane region" description="Helical" evidence="14">
    <location>
        <begin position="512"/>
        <end position="533"/>
    </location>
</feature>
<evidence type="ECO:0000256" key="11">
    <source>
        <dbReference type="ARBA" id="ARBA00023049"/>
    </source>
</evidence>
<evidence type="ECO:0000256" key="9">
    <source>
        <dbReference type="ARBA" id="ARBA00022833"/>
    </source>
</evidence>
<evidence type="ECO:0000259" key="15">
    <source>
        <dbReference type="Pfam" id="PF04389"/>
    </source>
</evidence>
<comment type="cofactor">
    <cofactor evidence="1">
        <name>Zn(2+)</name>
        <dbReference type="ChEBI" id="CHEBI:29105"/>
    </cofactor>
</comment>
<dbReference type="FunFam" id="3.40.630.10:FF:000008">
    <property type="entry name" value="Endoplasmic reticulum metallopeptidase 1"/>
    <property type="match status" value="1"/>
</dbReference>
<evidence type="ECO:0000256" key="14">
    <source>
        <dbReference type="SAM" id="Phobius"/>
    </source>
</evidence>
<evidence type="ECO:0000256" key="5">
    <source>
        <dbReference type="ARBA" id="ARBA00022692"/>
    </source>
</evidence>
<keyword evidence="6" id="KW-0479">Metal-binding</keyword>
<feature type="transmembrane region" description="Helical" evidence="14">
    <location>
        <begin position="554"/>
        <end position="578"/>
    </location>
</feature>
<dbReference type="InterPro" id="IPR007484">
    <property type="entry name" value="Peptidase_M28"/>
</dbReference>
<comment type="caution">
    <text evidence="16">The sequence shown here is derived from an EMBL/GenBank/DDBJ whole genome shotgun (WGS) entry which is preliminary data.</text>
</comment>
<keyword evidence="9" id="KW-0862">Zinc</keyword>
<feature type="transmembrane region" description="Helical" evidence="14">
    <location>
        <begin position="469"/>
        <end position="492"/>
    </location>
</feature>
<evidence type="ECO:0000256" key="13">
    <source>
        <dbReference type="ARBA" id="ARBA00023180"/>
    </source>
</evidence>
<keyword evidence="12 14" id="KW-0472">Membrane</keyword>
<dbReference type="SUPFAM" id="SSF53187">
    <property type="entry name" value="Zn-dependent exopeptidases"/>
    <property type="match status" value="1"/>
</dbReference>
<sequence length="783" mass="82327">MRASRSVGAVANWRWWFMAEVELEAVGTNPRAPLRHPEAGVWGLWAVLVVGMLGAVWRSERPPEPLGAEVPAEAFSEARAWPVLRHLVDEVGPRVAGTPGQARAAEYLVERLRGIPGVEVELQRAAGVWVDGNEAWDYRAENVVARLPGTGDGVVLVSAHHDSAEEEPGAGDNALAVAAAVEVMRALAAGPRLERTVVLGLNGAEEAGLVGAAGLLGHPWLARVEAFINLDAAGSRGRSLLFQSTPSAPWLLAAYARSVPHPYALVVGQELFQTGLIPSVTDYRVFTREGHWPGMDLALYQDGYAYHTPLDGLARVEPGSLRQLGENVLALVRELARGPRPEDAGEALSTYYDVLGVEMVAYGRRTAWGLVVLGGWFALGALGMAWRRGGVKPVAVARALGGLLVWGLLGVLVPVGAALLLGFVLERPHGWYAAPWLAGGAFGALALAGVLWGCALVPGERAVLARGTAALVLAWGVGAALTVAGLGVAYLFPWWTLPGAVLLGVASLRERLAGPVLLVASVPGWVLTVELVWRLLAMFIPVTGRLGVGLPLDGAVALLVALAVVPGALGLGVVLGGGGRPGRTAGAVALLGLVGCGALAGVRPSNEERPRRLLLTHMEEQGAPARLEVAAEDGLPLGGLLEGRGAEVRETGEAWLAAEPSGSGPLPVTVKQEGVTEGGRAVTLSWRGEPGAQLVVRLPREAVAGWSLPTELPEGPELVLRVVVPPAGEWSARFVLRGKAPVPVSLKEWRAGYVTRDIEALRRELPDWVVVEPEACRAVSLSW</sequence>
<dbReference type="InterPro" id="IPR045175">
    <property type="entry name" value="M28_fam"/>
</dbReference>
<keyword evidence="13" id="KW-0325">Glycoprotein</keyword>
<organism evidence="16 17">
    <name type="scientific">Archangium violaceum Cb vi76</name>
    <dbReference type="NCBI Taxonomy" id="1406225"/>
    <lineage>
        <taxon>Bacteria</taxon>
        <taxon>Pseudomonadati</taxon>
        <taxon>Myxococcota</taxon>
        <taxon>Myxococcia</taxon>
        <taxon>Myxococcales</taxon>
        <taxon>Cystobacterineae</taxon>
        <taxon>Archangiaceae</taxon>
        <taxon>Archangium</taxon>
    </lineage>
</organism>
<keyword evidence="7" id="KW-0378">Hydrolase</keyword>
<gene>
    <name evidence="16" type="ORF">Q664_20185</name>
</gene>
<dbReference type="Gene3D" id="3.40.630.10">
    <property type="entry name" value="Zn peptidases"/>
    <property type="match status" value="1"/>
</dbReference>
<dbReference type="AlphaFoldDB" id="A0A084STD0"/>
<dbReference type="Proteomes" id="UP000028547">
    <property type="component" value="Unassembled WGS sequence"/>
</dbReference>
<dbReference type="Pfam" id="PF04389">
    <property type="entry name" value="Peptidase_M28"/>
    <property type="match status" value="1"/>
</dbReference>
<reference evidence="16 17" key="1">
    <citation type="submission" date="2014-07" db="EMBL/GenBank/DDBJ databases">
        <title>Draft Genome Sequence of Gephyronic Acid Producer, Cystobacter violaceus Strain Cb vi76.</title>
        <authorList>
            <person name="Stevens D.C."/>
            <person name="Young J."/>
            <person name="Carmichael R."/>
            <person name="Tan J."/>
            <person name="Taylor R.E."/>
        </authorList>
    </citation>
    <scope>NUCLEOTIDE SEQUENCE [LARGE SCALE GENOMIC DNA]</scope>
    <source>
        <strain evidence="16 17">Cb vi76</strain>
    </source>
</reference>
<keyword evidence="11" id="KW-0482">Metalloprotease</keyword>
<dbReference type="GO" id="GO:0046872">
    <property type="term" value="F:metal ion binding"/>
    <property type="evidence" value="ECO:0007669"/>
    <property type="project" value="UniProtKB-KW"/>
</dbReference>
<feature type="transmembrane region" description="Helical" evidence="14">
    <location>
        <begin position="367"/>
        <end position="387"/>
    </location>
</feature>
<feature type="transmembrane region" description="Helical" evidence="14">
    <location>
        <begin position="436"/>
        <end position="457"/>
    </location>
</feature>
<evidence type="ECO:0000256" key="8">
    <source>
        <dbReference type="ARBA" id="ARBA00022824"/>
    </source>
</evidence>
<feature type="transmembrane region" description="Helical" evidence="14">
    <location>
        <begin position="399"/>
        <end position="424"/>
    </location>
</feature>
<evidence type="ECO:0000313" key="16">
    <source>
        <dbReference type="EMBL" id="KFA91715.1"/>
    </source>
</evidence>
<keyword evidence="5 14" id="KW-0812">Transmembrane</keyword>
<feature type="transmembrane region" description="Helical" evidence="14">
    <location>
        <begin position="584"/>
        <end position="602"/>
    </location>
</feature>
<dbReference type="PANTHER" id="PTHR12147:SF22">
    <property type="entry name" value="ENDOPLASMIC RETICULUM METALLOPEPTIDASE 1"/>
    <property type="match status" value="1"/>
</dbReference>
<evidence type="ECO:0000256" key="10">
    <source>
        <dbReference type="ARBA" id="ARBA00022989"/>
    </source>
</evidence>
<evidence type="ECO:0000256" key="12">
    <source>
        <dbReference type="ARBA" id="ARBA00023136"/>
    </source>
</evidence>
<dbReference type="GO" id="GO:0008235">
    <property type="term" value="F:metalloexopeptidase activity"/>
    <property type="evidence" value="ECO:0007669"/>
    <property type="project" value="InterPro"/>
</dbReference>
<evidence type="ECO:0000313" key="17">
    <source>
        <dbReference type="Proteomes" id="UP000028547"/>
    </source>
</evidence>
<evidence type="ECO:0000256" key="1">
    <source>
        <dbReference type="ARBA" id="ARBA00001947"/>
    </source>
</evidence>
<evidence type="ECO:0000256" key="7">
    <source>
        <dbReference type="ARBA" id="ARBA00022801"/>
    </source>
</evidence>
<evidence type="ECO:0000256" key="4">
    <source>
        <dbReference type="ARBA" id="ARBA00022670"/>
    </source>
</evidence>
<evidence type="ECO:0000256" key="6">
    <source>
        <dbReference type="ARBA" id="ARBA00022723"/>
    </source>
</evidence>
<keyword evidence="4" id="KW-0645">Protease</keyword>
<accession>A0A084STD0</accession>
<dbReference type="GO" id="GO:0006508">
    <property type="term" value="P:proteolysis"/>
    <property type="evidence" value="ECO:0007669"/>
    <property type="project" value="UniProtKB-KW"/>
</dbReference>
<comment type="subcellular location">
    <subcellularLocation>
        <location evidence="2">Endoplasmic reticulum membrane</location>
        <topology evidence="2">Multi-pass membrane protein</topology>
    </subcellularLocation>
</comment>